<accession>A0A859FCG7</accession>
<dbReference type="AlphaFoldDB" id="A0A859FCG7"/>
<sequence length="379" mass="42238">MTLKLTDLPEVSFAEVDAEQILADIVAEYENAYFEQTGTRKRLYPGDPIRIFLYTRALREIQLRTVIDDTGKQNLLKYARGENLVNLGAFTKTEPAEPTAASTVMYLELSEAQPFDIVIPAGTRVSPGEDLQFSNRENLSVPAGQTSLTYLVYCEELGEVGNGFLAGQINQLSDPLPYVATVENIDESKGGFIESEDSYRERIHEAPEGFSVAGPSGAYEHLAKKFMPSILHVKAVSPSPGVVDMRFILQSGEIPTESVINEVSNHLNERDRRPLTDQFSAAAPELIEYDVDVTYYLRSTDIESLVKTRENVDNSVDEFITWQRSRIGRDVNPSELIAKMVRSGAKRVEVRLPEHIEIDNLSLAVVNVKTVEYGGIEDD</sequence>
<dbReference type="KEGG" id="psua:FLK61_26245"/>
<organism evidence="3 4">
    <name type="scientific">Paenalkalicoccus suaedae</name>
    <dbReference type="NCBI Taxonomy" id="2592382"/>
    <lineage>
        <taxon>Bacteria</taxon>
        <taxon>Bacillati</taxon>
        <taxon>Bacillota</taxon>
        <taxon>Bacilli</taxon>
        <taxon>Bacillales</taxon>
        <taxon>Bacillaceae</taxon>
        <taxon>Paenalkalicoccus</taxon>
    </lineage>
</organism>
<dbReference type="PANTHER" id="PTHR35862">
    <property type="entry name" value="FELS-2 PROPHAGE PROTEIN"/>
    <property type="match status" value="1"/>
</dbReference>
<protein>
    <submittedName>
        <fullName evidence="3">Baseplate J/gp47 family protein</fullName>
    </submittedName>
</protein>
<dbReference type="InterPro" id="IPR052726">
    <property type="entry name" value="Phage_Baseplate_Hub"/>
</dbReference>
<reference evidence="4" key="1">
    <citation type="submission" date="2019-07" db="EMBL/GenBank/DDBJ databases">
        <title>Bacillus alkalisoli sp. nov. isolated from saline soil.</title>
        <authorList>
            <person name="Sun J.-Q."/>
            <person name="Xu L."/>
        </authorList>
    </citation>
    <scope>NUCLEOTIDE SEQUENCE [LARGE SCALE GENOMIC DNA]</scope>
    <source>
        <strain evidence="4">M4U3P1</strain>
    </source>
</reference>
<dbReference type="Proteomes" id="UP000318138">
    <property type="component" value="Chromosome"/>
</dbReference>
<gene>
    <name evidence="3" type="ORF">FLK61_26245</name>
</gene>
<evidence type="ECO:0000313" key="3">
    <source>
        <dbReference type="EMBL" id="QKS70264.1"/>
    </source>
</evidence>
<dbReference type="PIRSF" id="PIRSF020481">
    <property type="entry name" value="BAP"/>
    <property type="match status" value="1"/>
</dbReference>
<feature type="domain" description="Baseplate protein J-like barrel" evidence="1">
    <location>
        <begin position="116"/>
        <end position="191"/>
    </location>
</feature>
<proteinExistence type="predicted"/>
<dbReference type="InterPro" id="IPR014507">
    <property type="entry name" value="Baseplate_assembly_J_pred"/>
</dbReference>
<dbReference type="EMBL" id="CP041372">
    <property type="protein sequence ID" value="QKS70264.1"/>
    <property type="molecule type" value="Genomic_DNA"/>
</dbReference>
<dbReference type="RefSeq" id="WP_176008304.1">
    <property type="nucleotide sequence ID" value="NZ_CP041372.2"/>
</dbReference>
<feature type="domain" description="Baseplate J-like central" evidence="2">
    <location>
        <begin position="212"/>
        <end position="282"/>
    </location>
</feature>
<dbReference type="Pfam" id="PF04865">
    <property type="entry name" value="Baseplate_J"/>
    <property type="match status" value="1"/>
</dbReference>
<dbReference type="Pfam" id="PF26078">
    <property type="entry name" value="Baseplate_J_M"/>
    <property type="match status" value="1"/>
</dbReference>
<evidence type="ECO:0000259" key="2">
    <source>
        <dbReference type="Pfam" id="PF26078"/>
    </source>
</evidence>
<keyword evidence="4" id="KW-1185">Reference proteome</keyword>
<name>A0A859FCG7_9BACI</name>
<dbReference type="PANTHER" id="PTHR35862:SF1">
    <property type="entry name" value="FELS-2 PROPHAGE PROTEIN"/>
    <property type="match status" value="1"/>
</dbReference>
<evidence type="ECO:0000259" key="1">
    <source>
        <dbReference type="Pfam" id="PF04865"/>
    </source>
</evidence>
<evidence type="ECO:0000313" key="4">
    <source>
        <dbReference type="Proteomes" id="UP000318138"/>
    </source>
</evidence>
<dbReference type="InterPro" id="IPR006949">
    <property type="entry name" value="Barrel_Baseplate_J-like"/>
</dbReference>
<dbReference type="InterPro" id="IPR058531">
    <property type="entry name" value="Baseplate_J_M"/>
</dbReference>